<name>A0A4Y2FCB7_ARAVE</name>
<evidence type="ECO:0000313" key="1">
    <source>
        <dbReference type="EMBL" id="GBM38871.1"/>
    </source>
</evidence>
<dbReference type="EMBL" id="BGPR01000880">
    <property type="protein sequence ID" value="GBM38871.1"/>
    <property type="molecule type" value="Genomic_DNA"/>
</dbReference>
<comment type="caution">
    <text evidence="1">The sequence shown here is derived from an EMBL/GenBank/DDBJ whole genome shotgun (WGS) entry which is preliminary data.</text>
</comment>
<evidence type="ECO:0000313" key="2">
    <source>
        <dbReference type="Proteomes" id="UP000499080"/>
    </source>
</evidence>
<gene>
    <name evidence="1" type="ORF">AVEN_49737_1</name>
</gene>
<dbReference type="AlphaFoldDB" id="A0A4Y2FCB7"/>
<dbReference type="Proteomes" id="UP000499080">
    <property type="component" value="Unassembled WGS sequence"/>
</dbReference>
<proteinExistence type="predicted"/>
<protein>
    <submittedName>
        <fullName evidence="1">Uncharacterized protein</fullName>
    </submittedName>
</protein>
<organism evidence="1 2">
    <name type="scientific">Araneus ventricosus</name>
    <name type="common">Orbweaver spider</name>
    <name type="synonym">Epeira ventricosa</name>
    <dbReference type="NCBI Taxonomy" id="182803"/>
    <lineage>
        <taxon>Eukaryota</taxon>
        <taxon>Metazoa</taxon>
        <taxon>Ecdysozoa</taxon>
        <taxon>Arthropoda</taxon>
        <taxon>Chelicerata</taxon>
        <taxon>Arachnida</taxon>
        <taxon>Araneae</taxon>
        <taxon>Araneomorphae</taxon>
        <taxon>Entelegynae</taxon>
        <taxon>Araneoidea</taxon>
        <taxon>Araneidae</taxon>
        <taxon>Araneus</taxon>
    </lineage>
</organism>
<reference evidence="1 2" key="1">
    <citation type="journal article" date="2019" name="Sci. Rep.">
        <title>Orb-weaving spider Araneus ventricosus genome elucidates the spidroin gene catalogue.</title>
        <authorList>
            <person name="Kono N."/>
            <person name="Nakamura H."/>
            <person name="Ohtoshi R."/>
            <person name="Moran D.A.P."/>
            <person name="Shinohara A."/>
            <person name="Yoshida Y."/>
            <person name="Fujiwara M."/>
            <person name="Mori M."/>
            <person name="Tomita M."/>
            <person name="Arakawa K."/>
        </authorList>
    </citation>
    <scope>NUCLEOTIDE SEQUENCE [LARGE SCALE GENOMIC DNA]</scope>
</reference>
<accession>A0A4Y2FCB7</accession>
<keyword evidence="2" id="KW-1185">Reference proteome</keyword>
<sequence>MANIFNPLSGSVFFLKRFEKRVATEPLSVLKVSSSQQKIFKKAQQIKTFLPYDMWTISNPLGEAGKPQESVIFSLEPIKIRFYCFRRYHLSCDKITLHVFESPHSAYCPCP</sequence>